<dbReference type="RefSeq" id="WP_004267941.1">
    <property type="nucleotide sequence ID" value="NC_013922.1"/>
</dbReference>
<dbReference type="AlphaFoldDB" id="D3SSU3"/>
<evidence type="ECO:0000256" key="1">
    <source>
        <dbReference type="SAM" id="Phobius"/>
    </source>
</evidence>
<sequence>MSATISVLNVVFGVIFGLIGAFAGLSIVDPERAFRYENIFQIRTVELTEFGKLLQVGGGVIGALIVPFFAASAVGVIGGAFSILGTASVMIHYWRTDMRL</sequence>
<dbReference type="Proteomes" id="UP000011543">
    <property type="component" value="Unassembled WGS sequence"/>
</dbReference>
<dbReference type="Proteomes" id="UP000001879">
    <property type="component" value="Chromosome"/>
</dbReference>
<protein>
    <submittedName>
        <fullName evidence="2">Uncharacterized protein</fullName>
    </submittedName>
</protein>
<dbReference type="KEGG" id="nmg:Nmag_1310"/>
<feature type="transmembrane region" description="Helical" evidence="1">
    <location>
        <begin position="6"/>
        <end position="28"/>
    </location>
</feature>
<organism evidence="2 4">
    <name type="scientific">Natrialba magadii (strain ATCC 43099 / DSM 3394 / CCM 3739 / CIP 104546 / IAM 13178 / JCM 8861 / NBRC 102185 / NCIMB 2190 / MS3)</name>
    <name type="common">Natronobacterium magadii</name>
    <dbReference type="NCBI Taxonomy" id="547559"/>
    <lineage>
        <taxon>Archaea</taxon>
        <taxon>Methanobacteriati</taxon>
        <taxon>Methanobacteriota</taxon>
        <taxon>Stenosarchaea group</taxon>
        <taxon>Halobacteria</taxon>
        <taxon>Halobacteriales</taxon>
        <taxon>Natrialbaceae</taxon>
        <taxon>Natrialba</taxon>
    </lineage>
</organism>
<dbReference type="HOGENOM" id="CLU_2299412_0_0_2"/>
<keyword evidence="1" id="KW-0472">Membrane</keyword>
<reference evidence="3 5" key="3">
    <citation type="journal article" date="2014" name="PLoS Genet.">
        <title>Phylogenetically driven sequencing of extremely halophilic archaea reveals strategies for static and dynamic osmo-response.</title>
        <authorList>
            <person name="Becker E.A."/>
            <person name="Seitzer P.M."/>
            <person name="Tritt A."/>
            <person name="Larsen D."/>
            <person name="Krusor M."/>
            <person name="Yao A.I."/>
            <person name="Wu D."/>
            <person name="Madern D."/>
            <person name="Eisen J.A."/>
            <person name="Darling A.E."/>
            <person name="Facciotti M.T."/>
        </authorList>
    </citation>
    <scope>NUCLEOTIDE SEQUENCE [LARGE SCALE GENOMIC DNA]</scope>
    <source>
        <strain evidence="5">ATCC 43099 / DSM 3394 / CCM 3739 / CIP 104546 / IAM 13178 / JCM 8861 / NBRC 102185 / NCIMB 2190 / MS3</strain>
        <strain evidence="3">MS-3</strain>
    </source>
</reference>
<keyword evidence="4" id="KW-1185">Reference proteome</keyword>
<reference evidence="2 4" key="2">
    <citation type="journal article" date="2012" name="BMC Genomics">
        <title>A comparative genomics perspective on the genetic content of the alkaliphilic haloarchaeon Natrialba magadii ATCC 43099T.</title>
        <authorList>
            <person name="Siddaramappa S."/>
            <person name="Challacombe J.F."/>
            <person name="Decastro R.E."/>
            <person name="Pfeiffer F."/>
            <person name="Sastre D.E."/>
            <person name="Gimenez M.I."/>
            <person name="Paggi R.A."/>
            <person name="Detter J.C."/>
            <person name="Davenport K.W."/>
            <person name="Goodwin L.A."/>
            <person name="Kyrpides N."/>
            <person name="Tapia R."/>
            <person name="Pitluck S."/>
            <person name="Lucas S."/>
            <person name="Woyke T."/>
            <person name="Maupin-Furlow J.A."/>
        </authorList>
    </citation>
    <scope>NUCLEOTIDE SEQUENCE [LARGE SCALE GENOMIC DNA]</scope>
    <source>
        <strain evidence="2">ATCC 43099</strain>
        <strain evidence="4">ATCC 43099 / DSM 3394 / CCM 3739 / CIP 104546 / IAM 13178 / JCM 8861 / NBRC 102185 / NCIMB 2190 / MS3</strain>
    </source>
</reference>
<gene>
    <name evidence="2" type="ordered locus">Nmag_1310</name>
    <name evidence="3" type="ORF">C500_19070</name>
</gene>
<dbReference type="PATRIC" id="fig|547559.17.peg.3761"/>
<reference evidence="2" key="4">
    <citation type="submission" date="2016-09" db="EMBL/GenBank/DDBJ databases">
        <authorList>
            <person name="Pfeiffer F."/>
        </authorList>
    </citation>
    <scope>NUCLEOTIDE SEQUENCE</scope>
    <source>
        <strain evidence="2">ATCC 43099</strain>
    </source>
</reference>
<keyword evidence="1" id="KW-0812">Transmembrane</keyword>
<keyword evidence="1" id="KW-1133">Transmembrane helix</keyword>
<evidence type="ECO:0000313" key="4">
    <source>
        <dbReference type="Proteomes" id="UP000001879"/>
    </source>
</evidence>
<name>D3SSU3_NATMM</name>
<dbReference type="GeneID" id="8824142"/>
<dbReference type="OrthoDB" id="385805at2157"/>
<reference evidence="4" key="1">
    <citation type="submission" date="2010-02" db="EMBL/GenBank/DDBJ databases">
        <title>Complete sequence of chromosome of Natrialba magadii ATCC 43099.</title>
        <authorList>
            <consortium name="US DOE Joint Genome Institute"/>
            <person name="Lucas S."/>
            <person name="Copeland A."/>
            <person name="Lapidus A."/>
            <person name="Cheng J.-F."/>
            <person name="Bruce D."/>
            <person name="Goodwin L."/>
            <person name="Pitluck S."/>
            <person name="Davenport K."/>
            <person name="Saunders E."/>
            <person name="Detter J.C."/>
            <person name="Han C."/>
            <person name="Tapia R."/>
            <person name="Land M."/>
            <person name="Hauser L."/>
            <person name="Kyrpides N."/>
            <person name="Mikhailova N."/>
            <person name="De Castro R.E."/>
            <person name="Maupin-Furlow J.A."/>
            <person name="Woyke T."/>
        </authorList>
    </citation>
    <scope>NUCLEOTIDE SEQUENCE [LARGE SCALE GENOMIC DNA]</scope>
    <source>
        <strain evidence="4">ATCC 43099 / DSM 3394 / CCM 3739 / CIP 104546 / IAM 13178 / JCM 8861 / NBRC 102185 / NCIMB 2190 / MS3</strain>
    </source>
</reference>
<dbReference type="EMBL" id="AOHS01000060">
    <property type="protein sequence ID" value="ELY23938.1"/>
    <property type="molecule type" value="Genomic_DNA"/>
</dbReference>
<evidence type="ECO:0000313" key="2">
    <source>
        <dbReference type="EMBL" id="ADD04889.1"/>
    </source>
</evidence>
<dbReference type="PaxDb" id="547559-Nmag_1310"/>
<accession>D3SSU3</accession>
<proteinExistence type="predicted"/>
<evidence type="ECO:0000313" key="5">
    <source>
        <dbReference type="Proteomes" id="UP000011543"/>
    </source>
</evidence>
<dbReference type="EMBL" id="CP001932">
    <property type="protein sequence ID" value="ADD04889.1"/>
    <property type="molecule type" value="Genomic_DNA"/>
</dbReference>
<evidence type="ECO:0000313" key="3">
    <source>
        <dbReference type="EMBL" id="ELY23938.1"/>
    </source>
</evidence>